<dbReference type="AlphaFoldDB" id="A0A0F9U5M0"/>
<dbReference type="EMBL" id="LAZR01000143">
    <property type="protein sequence ID" value="KKN86899.1"/>
    <property type="molecule type" value="Genomic_DNA"/>
</dbReference>
<protein>
    <submittedName>
        <fullName evidence="1">Uncharacterized protein</fullName>
    </submittedName>
</protein>
<name>A0A0F9U5M0_9ZZZZ</name>
<comment type="caution">
    <text evidence="1">The sequence shown here is derived from an EMBL/GenBank/DDBJ whole genome shotgun (WGS) entry which is preliminary data.</text>
</comment>
<evidence type="ECO:0000313" key="1">
    <source>
        <dbReference type="EMBL" id="KKN86899.1"/>
    </source>
</evidence>
<proteinExistence type="predicted"/>
<accession>A0A0F9U5M0</accession>
<organism evidence="1">
    <name type="scientific">marine sediment metagenome</name>
    <dbReference type="NCBI Taxonomy" id="412755"/>
    <lineage>
        <taxon>unclassified sequences</taxon>
        <taxon>metagenomes</taxon>
        <taxon>ecological metagenomes</taxon>
    </lineage>
</organism>
<gene>
    <name evidence="1" type="ORF">LCGC14_0264620</name>
</gene>
<sequence length="49" mass="5837">MLVVAAIFLIALWWELRKLSKMFEENSKPKVTEHIVYLAPLKMYKSRDV</sequence>
<reference evidence="1" key="1">
    <citation type="journal article" date="2015" name="Nature">
        <title>Complex archaea that bridge the gap between prokaryotes and eukaryotes.</title>
        <authorList>
            <person name="Spang A."/>
            <person name="Saw J.H."/>
            <person name="Jorgensen S.L."/>
            <person name="Zaremba-Niedzwiedzka K."/>
            <person name="Martijn J."/>
            <person name="Lind A.E."/>
            <person name="van Eijk R."/>
            <person name="Schleper C."/>
            <person name="Guy L."/>
            <person name="Ettema T.J."/>
        </authorList>
    </citation>
    <scope>NUCLEOTIDE SEQUENCE</scope>
</reference>